<evidence type="ECO:0000256" key="4">
    <source>
        <dbReference type="ARBA" id="ARBA00022827"/>
    </source>
</evidence>
<dbReference type="RefSeq" id="WP_272171834.1">
    <property type="nucleotide sequence ID" value="NZ_JAQOSL010000038.1"/>
</dbReference>
<dbReference type="SUPFAM" id="SSF47203">
    <property type="entry name" value="Acyl-CoA dehydrogenase C-terminal domain-like"/>
    <property type="match status" value="2"/>
</dbReference>
<dbReference type="Gene3D" id="2.40.110.10">
    <property type="entry name" value="Butyryl-CoA Dehydrogenase, subunit A, domain 2"/>
    <property type="match status" value="1"/>
</dbReference>
<dbReference type="SUPFAM" id="SSF56645">
    <property type="entry name" value="Acyl-CoA dehydrogenase NM domain-like"/>
    <property type="match status" value="1"/>
</dbReference>
<dbReference type="EMBL" id="JBHSNZ010000027">
    <property type="protein sequence ID" value="MFC5811771.1"/>
    <property type="molecule type" value="Genomic_DNA"/>
</dbReference>
<evidence type="ECO:0000313" key="10">
    <source>
        <dbReference type="Proteomes" id="UP001596112"/>
    </source>
</evidence>
<evidence type="ECO:0000256" key="5">
    <source>
        <dbReference type="ARBA" id="ARBA00023002"/>
    </source>
</evidence>
<dbReference type="InterPro" id="IPR009100">
    <property type="entry name" value="AcylCoA_DH/oxidase_NM_dom_sf"/>
</dbReference>
<dbReference type="InterPro" id="IPR055060">
    <property type="entry name" value="ACOX_C_alpha1"/>
</dbReference>
<feature type="domain" description="Acyl-CoA oxidase C-terminal" evidence="7">
    <location>
        <begin position="509"/>
        <end position="609"/>
    </location>
</feature>
<evidence type="ECO:0000256" key="1">
    <source>
        <dbReference type="ARBA" id="ARBA00001974"/>
    </source>
</evidence>
<keyword evidence="10" id="KW-1185">Reference proteome</keyword>
<accession>A0ABW1BF18</accession>
<dbReference type="InterPro" id="IPR036250">
    <property type="entry name" value="AcylCo_DH-like_C"/>
</dbReference>
<name>A0ABW1BF18_9ACTN</name>
<keyword evidence="3" id="KW-0285">Flavoprotein</keyword>
<dbReference type="InterPro" id="IPR012258">
    <property type="entry name" value="Acyl-CoA_oxidase"/>
</dbReference>
<evidence type="ECO:0000259" key="8">
    <source>
        <dbReference type="Pfam" id="PF22924"/>
    </source>
</evidence>
<feature type="compositionally biased region" description="Polar residues" evidence="6">
    <location>
        <begin position="1"/>
        <end position="14"/>
    </location>
</feature>
<evidence type="ECO:0000313" key="9">
    <source>
        <dbReference type="EMBL" id="MFC5811771.1"/>
    </source>
</evidence>
<keyword evidence="5" id="KW-0560">Oxidoreductase</keyword>
<dbReference type="PANTHER" id="PTHR10909">
    <property type="entry name" value="ELECTRON TRANSPORT OXIDOREDUCTASE"/>
    <property type="match status" value="1"/>
</dbReference>
<dbReference type="PANTHER" id="PTHR10909:SF382">
    <property type="entry name" value="ACYL-COENZYME A OXIDASE"/>
    <property type="match status" value="1"/>
</dbReference>
<protein>
    <submittedName>
        <fullName evidence="9">Acyl-CoA dehydrogenase</fullName>
    </submittedName>
</protein>
<proteinExistence type="inferred from homology"/>
<feature type="domain" description="Acyl-CoA oxidase C-alpha1" evidence="8">
    <location>
        <begin position="307"/>
        <end position="450"/>
    </location>
</feature>
<comment type="similarity">
    <text evidence="2">Belongs to the acyl-CoA oxidase family.</text>
</comment>
<keyword evidence="4" id="KW-0274">FAD</keyword>
<dbReference type="PIRSF" id="PIRSF000168">
    <property type="entry name" value="Acyl-CoA_oxidase"/>
    <property type="match status" value="1"/>
</dbReference>
<sequence length="637" mass="68317">MTKTLLTLHTSGSATADARQTDGVASNPPPVGCDGEGPAAEELTHLLFDRQDRARVHDIWRTLVGGEAFAYRPGLSPDERAALSYDRLRLVNDAVEDPEVLAADPRMLAGLHEWTGFVDGALGTLAGIHYNLFLGSLLDHDGGRHDLSEYVSMNRTGTFLCTELDHGNDAAALETTATLDPATGGFVLDTPHPGAQKFMPNTSLAGGPKSALVAARLLVEGKDMGVFLFLVPLSDEVGHLPGVTVRALPPKLGSPVDHCLTSFDRVWLPREALLEAEHGQLSPEGTVTSSVGSRRKRFLRSIGRVTTGKLCMSAAAIGVSRAALAIAVRHAHRRHVSGPKAGQLLPLAAHRSHHGRLLHALATGYAMTFLHRHVVTRWTEHTPEDRAEAERLVAIAKGWITWEARDITVECRERCGAQGLFRVNGLSELQQDLEGAITAEGDNLVVWLKAGGEMLFGHDAVERGHLGPLSPDQELADLAFLRGLLAEAESIWQARARTALREGPAGDPVGRWNEASTAALEVVSAHARLQAADAFLATAAQATRPTTRFLLHSLCRLFLLKQVGEHTGDLLAEGLMTADHVRGLPRTIETVIADLAPHMTTLVDAFALPPGYLATIPLAGGTPLPQYTDKRSPSATV</sequence>
<comment type="cofactor">
    <cofactor evidence="1">
        <name>FAD</name>
        <dbReference type="ChEBI" id="CHEBI:57692"/>
    </cofactor>
</comment>
<gene>
    <name evidence="9" type="ORF">ACFQGO_30415</name>
</gene>
<dbReference type="Gene3D" id="1.20.140.10">
    <property type="entry name" value="Butyryl-CoA Dehydrogenase, subunit A, domain 3"/>
    <property type="match status" value="2"/>
</dbReference>
<evidence type="ECO:0000256" key="6">
    <source>
        <dbReference type="SAM" id="MobiDB-lite"/>
    </source>
</evidence>
<reference evidence="10" key="1">
    <citation type="journal article" date="2019" name="Int. J. Syst. Evol. Microbiol.">
        <title>The Global Catalogue of Microorganisms (GCM) 10K type strain sequencing project: providing services to taxonomists for standard genome sequencing and annotation.</title>
        <authorList>
            <consortium name="The Broad Institute Genomics Platform"/>
            <consortium name="The Broad Institute Genome Sequencing Center for Infectious Disease"/>
            <person name="Wu L."/>
            <person name="Ma J."/>
        </authorList>
    </citation>
    <scope>NUCLEOTIDE SEQUENCE [LARGE SCALE GENOMIC DNA]</scope>
    <source>
        <strain evidence="10">JCM 9918</strain>
    </source>
</reference>
<dbReference type="InterPro" id="IPR046373">
    <property type="entry name" value="Acyl-CoA_Oxase/DH_mid-dom_sf"/>
</dbReference>
<evidence type="ECO:0000256" key="3">
    <source>
        <dbReference type="ARBA" id="ARBA00022630"/>
    </source>
</evidence>
<evidence type="ECO:0000259" key="7">
    <source>
        <dbReference type="Pfam" id="PF01756"/>
    </source>
</evidence>
<dbReference type="InterPro" id="IPR002655">
    <property type="entry name" value="Acyl-CoA_oxidase_C"/>
</dbReference>
<evidence type="ECO:0000256" key="2">
    <source>
        <dbReference type="ARBA" id="ARBA00006288"/>
    </source>
</evidence>
<organism evidence="9 10">
    <name type="scientific">Streptomyces heilongjiangensis</name>
    <dbReference type="NCBI Taxonomy" id="945052"/>
    <lineage>
        <taxon>Bacteria</taxon>
        <taxon>Bacillati</taxon>
        <taxon>Actinomycetota</taxon>
        <taxon>Actinomycetes</taxon>
        <taxon>Kitasatosporales</taxon>
        <taxon>Streptomycetaceae</taxon>
        <taxon>Streptomyces</taxon>
    </lineage>
</organism>
<dbReference type="Pfam" id="PF22924">
    <property type="entry name" value="ACOX_C_alpha1"/>
    <property type="match status" value="1"/>
</dbReference>
<feature type="region of interest" description="Disordered" evidence="6">
    <location>
        <begin position="1"/>
        <end position="38"/>
    </location>
</feature>
<dbReference type="Pfam" id="PF01756">
    <property type="entry name" value="ACOX"/>
    <property type="match status" value="1"/>
</dbReference>
<comment type="caution">
    <text evidence="9">The sequence shown here is derived from an EMBL/GenBank/DDBJ whole genome shotgun (WGS) entry which is preliminary data.</text>
</comment>
<dbReference type="Proteomes" id="UP001596112">
    <property type="component" value="Unassembled WGS sequence"/>
</dbReference>